<dbReference type="Gene3D" id="3.30.70.330">
    <property type="match status" value="3"/>
</dbReference>
<dbReference type="PROSITE" id="PS50102">
    <property type="entry name" value="RRM"/>
    <property type="match status" value="3"/>
</dbReference>
<dbReference type="InterPro" id="IPR012677">
    <property type="entry name" value="Nucleotide-bd_a/b_plait_sf"/>
</dbReference>
<evidence type="ECO:0000256" key="2">
    <source>
        <dbReference type="ARBA" id="ARBA00022884"/>
    </source>
</evidence>
<dbReference type="FunFam" id="3.30.70.330:FF:000322">
    <property type="entry name" value="CUGBP Elav-like family member 2"/>
    <property type="match status" value="1"/>
</dbReference>
<sequence length="1091" mass="120410">MGDPSSAQQPDADTIKMFVGQIPRAWGEQECRQVFEKYGGVHTLNVLRDKQTQMSKGCCFVTFYHRKDAINAQAALHNIEVMPGMHHPVQMKPADSENRNERKLFVGMISKKLNEDDVKEMFAQFGHIEECTVLRDGDNRSKGCAFVTLSSRSCAQNAIKQMHHSLTMEGCNSPIVCKFADTTRDKDGKTKGPTPQGGDVSPALQQQQQQNLLGQLGGAGGQQQLQMLQALSALLQPQPGVAQQPNVLSLLGNVLTGLSRLTENSAGAGQPVAPVSSQPSGLVDPQALLGQQLPVQFQPAVQPQPQMVQQMAFQQQLQMQQQPALAMEGKNMYGYAAFAGAPATQNGPPKAASPPCLPPQMLGFSGMPAQSIYQQMTTPDAAYYHAAALAAAEQQAALTQLAAAAPGANPGIVGNGQSKGPDGSNLFIYHLPQEFTDADLVTTFSPFGTIISAKVFIDKQTNLSKCFGFVSFDNHLSAANAISAMNGFQIGSKRLKVQLKNAKSKPYPMGPGGNAPGPSRNDTTGSAPGPSRNDTTGSAPGPSRNDTTGSAPGPSRHDNDDAIDIGIDIANNMDIDEIDNGNMDNDNDGDEDWAAIMNDESEMAKIKHYRITKKQFDKVLDMEYEYKFDVELQQMSFSKSMDCDRPLSPEILKQLIEGVMIETVGFTKDLEGFAAQVTLLYTDSKWFLWGFAFLDPQDAVCNRDPRSFFRITPTGERIHNKPLSYSATVKITGHKLLMQSMYAYPDINDVENCVLYQLTDGPTVPEIWFHGCPFGTCTSTAMKSLADLQLRAAHALGFIYRNTKIRSWHYEEDGVTKIYNATHQKMGFIDQHSVIMQNFVRADNIRLIALTAYGLSDGFKFTKDGWKLKQTRKGRETLAEYEGSPVYTLALIYCLAGNGAILDKDSYRTIKFWNGIFDSYPQYFMPRFPVPYWDENGPEPRMDDEEKAKLLSVKPFCPHQHAKKMMAAPNLKSSTDFPMASTRRLTKSELKKKLVEPPRNQFDPVQFDDSKTDEDIEDEDIEDEDDETGNDTGDDEDIEGDETGNLDDDETGNLDDEDIEDDEDIDPDDITAEEEREMDEEMAKNLAELEI</sequence>
<feature type="region of interest" description="Disordered" evidence="4">
    <location>
        <begin position="501"/>
        <end position="562"/>
    </location>
</feature>
<feature type="compositionally biased region" description="Acidic residues" evidence="4">
    <location>
        <begin position="1011"/>
        <end position="1080"/>
    </location>
</feature>
<dbReference type="InterPro" id="IPR000504">
    <property type="entry name" value="RRM_dom"/>
</dbReference>
<comment type="caution">
    <text evidence="6">The sequence shown here is derived from an EMBL/GenBank/DDBJ whole genome shotgun (WGS) entry which is preliminary data.</text>
</comment>
<name>A0AA36CWR0_9BILA</name>
<organism evidence="6 7">
    <name type="scientific">Mesorhabditis spiculigera</name>
    <dbReference type="NCBI Taxonomy" id="96644"/>
    <lineage>
        <taxon>Eukaryota</taxon>
        <taxon>Metazoa</taxon>
        <taxon>Ecdysozoa</taxon>
        <taxon>Nematoda</taxon>
        <taxon>Chromadorea</taxon>
        <taxon>Rhabditida</taxon>
        <taxon>Rhabditina</taxon>
        <taxon>Rhabditomorpha</taxon>
        <taxon>Rhabditoidea</taxon>
        <taxon>Rhabditidae</taxon>
        <taxon>Mesorhabditinae</taxon>
        <taxon>Mesorhabditis</taxon>
    </lineage>
</organism>
<evidence type="ECO:0000256" key="3">
    <source>
        <dbReference type="PROSITE-ProRule" id="PRU00176"/>
    </source>
</evidence>
<dbReference type="GO" id="GO:0003723">
    <property type="term" value="F:RNA binding"/>
    <property type="evidence" value="ECO:0007669"/>
    <property type="project" value="UniProtKB-UniRule"/>
</dbReference>
<dbReference type="FunFam" id="3.30.70.330:FF:000569">
    <property type="entry name" value="ELAV-Type RNA binding-protein family"/>
    <property type="match status" value="1"/>
</dbReference>
<keyword evidence="2 3" id="KW-0694">RNA-binding</keyword>
<dbReference type="PANTHER" id="PTHR24012">
    <property type="entry name" value="RNA BINDING PROTEIN"/>
    <property type="match status" value="1"/>
</dbReference>
<evidence type="ECO:0000256" key="1">
    <source>
        <dbReference type="ARBA" id="ARBA00022737"/>
    </source>
</evidence>
<reference evidence="6" key="1">
    <citation type="submission" date="2023-06" db="EMBL/GenBank/DDBJ databases">
        <authorList>
            <person name="Delattre M."/>
        </authorList>
    </citation>
    <scope>NUCLEOTIDE SEQUENCE</scope>
    <source>
        <strain evidence="6">AF72</strain>
    </source>
</reference>
<dbReference type="AlphaFoldDB" id="A0AA36CWR0"/>
<dbReference type="EMBL" id="CATQJA010002644">
    <property type="protein sequence ID" value="CAJ0576454.1"/>
    <property type="molecule type" value="Genomic_DNA"/>
</dbReference>
<evidence type="ECO:0000313" key="6">
    <source>
        <dbReference type="EMBL" id="CAJ0576454.1"/>
    </source>
</evidence>
<feature type="region of interest" description="Disordered" evidence="4">
    <location>
        <begin position="989"/>
        <end position="1091"/>
    </location>
</feature>
<gene>
    <name evidence="6" type="ORF">MSPICULIGERA_LOCUS14747</name>
</gene>
<dbReference type="Pfam" id="PF00076">
    <property type="entry name" value="RRM_1"/>
    <property type="match status" value="3"/>
</dbReference>
<keyword evidence="1" id="KW-0677">Repeat</keyword>
<keyword evidence="7" id="KW-1185">Reference proteome</keyword>
<dbReference type="SMART" id="SM00360">
    <property type="entry name" value="RRM"/>
    <property type="match status" value="3"/>
</dbReference>
<dbReference type="InterPro" id="IPR035979">
    <property type="entry name" value="RBD_domain_sf"/>
</dbReference>
<feature type="non-terminal residue" evidence="6">
    <location>
        <position position="1"/>
    </location>
</feature>
<dbReference type="FunFam" id="3.30.70.330:FF:000013">
    <property type="entry name" value="CUGBP Elav-like family member 1 isoform 2"/>
    <property type="match status" value="1"/>
</dbReference>
<feature type="domain" description="RRM" evidence="5">
    <location>
        <begin position="15"/>
        <end position="96"/>
    </location>
</feature>
<accession>A0AA36CWR0</accession>
<proteinExistence type="predicted"/>
<protein>
    <recommendedName>
        <fullName evidence="5">RRM domain-containing protein</fullName>
    </recommendedName>
</protein>
<evidence type="ECO:0000259" key="5">
    <source>
        <dbReference type="PROSITE" id="PS50102"/>
    </source>
</evidence>
<feature type="compositionally biased region" description="Polar residues" evidence="4">
    <location>
        <begin position="520"/>
        <end position="550"/>
    </location>
</feature>
<feature type="domain" description="RRM" evidence="5">
    <location>
        <begin position="102"/>
        <end position="182"/>
    </location>
</feature>
<dbReference type="Proteomes" id="UP001177023">
    <property type="component" value="Unassembled WGS sequence"/>
</dbReference>
<evidence type="ECO:0000256" key="4">
    <source>
        <dbReference type="SAM" id="MobiDB-lite"/>
    </source>
</evidence>
<feature type="region of interest" description="Disordered" evidence="4">
    <location>
        <begin position="183"/>
        <end position="205"/>
    </location>
</feature>
<evidence type="ECO:0000313" key="7">
    <source>
        <dbReference type="Proteomes" id="UP001177023"/>
    </source>
</evidence>
<feature type="domain" description="RRM" evidence="5">
    <location>
        <begin position="424"/>
        <end position="502"/>
    </location>
</feature>
<dbReference type="SUPFAM" id="SSF54928">
    <property type="entry name" value="RNA-binding domain, RBD"/>
    <property type="match status" value="2"/>
</dbReference>